<evidence type="ECO:0008006" key="3">
    <source>
        <dbReference type="Google" id="ProtNLM"/>
    </source>
</evidence>
<protein>
    <recommendedName>
        <fullName evidence="3">Mitochondrial protein</fullName>
    </recommendedName>
</protein>
<evidence type="ECO:0000256" key="1">
    <source>
        <dbReference type="SAM" id="MobiDB-lite"/>
    </source>
</evidence>
<comment type="caution">
    <text evidence="2">The sequence shown here is derived from an EMBL/GenBank/DDBJ whole genome shotgun (WGS) entry which is preliminary data.</text>
</comment>
<sequence>MEKRNQQAPGSPRRPPQSEETEEETPPRKTKLLSDIYETCNFVMMEPESFEAVAKHEVWVQAMEEEIKMIEKNNTWELPERPKDKEVIGVKWIYKTKPDGEAQALD</sequence>
<dbReference type="AlphaFoldDB" id="A0AAW2RG83"/>
<name>A0AAW2RG83_SESRA</name>
<reference evidence="2" key="2">
    <citation type="journal article" date="2024" name="Plant">
        <title>Genomic evolution and insights into agronomic trait innovations of Sesamum species.</title>
        <authorList>
            <person name="Miao H."/>
            <person name="Wang L."/>
            <person name="Qu L."/>
            <person name="Liu H."/>
            <person name="Sun Y."/>
            <person name="Le M."/>
            <person name="Wang Q."/>
            <person name="Wei S."/>
            <person name="Zheng Y."/>
            <person name="Lin W."/>
            <person name="Duan Y."/>
            <person name="Cao H."/>
            <person name="Xiong S."/>
            <person name="Wang X."/>
            <person name="Wei L."/>
            <person name="Li C."/>
            <person name="Ma Q."/>
            <person name="Ju M."/>
            <person name="Zhao R."/>
            <person name="Li G."/>
            <person name="Mu C."/>
            <person name="Tian Q."/>
            <person name="Mei H."/>
            <person name="Zhang T."/>
            <person name="Gao T."/>
            <person name="Zhang H."/>
        </authorList>
    </citation>
    <scope>NUCLEOTIDE SEQUENCE</scope>
    <source>
        <strain evidence="2">G02</strain>
    </source>
</reference>
<gene>
    <name evidence="2" type="ORF">Sradi_3229700</name>
</gene>
<reference evidence="2" key="1">
    <citation type="submission" date="2020-06" db="EMBL/GenBank/DDBJ databases">
        <authorList>
            <person name="Li T."/>
            <person name="Hu X."/>
            <person name="Zhang T."/>
            <person name="Song X."/>
            <person name="Zhang H."/>
            <person name="Dai N."/>
            <person name="Sheng W."/>
            <person name="Hou X."/>
            <person name="Wei L."/>
        </authorList>
    </citation>
    <scope>NUCLEOTIDE SEQUENCE</scope>
    <source>
        <strain evidence="2">G02</strain>
        <tissue evidence="2">Leaf</tissue>
    </source>
</reference>
<proteinExistence type="predicted"/>
<organism evidence="2">
    <name type="scientific">Sesamum radiatum</name>
    <name type="common">Black benniseed</name>
    <dbReference type="NCBI Taxonomy" id="300843"/>
    <lineage>
        <taxon>Eukaryota</taxon>
        <taxon>Viridiplantae</taxon>
        <taxon>Streptophyta</taxon>
        <taxon>Embryophyta</taxon>
        <taxon>Tracheophyta</taxon>
        <taxon>Spermatophyta</taxon>
        <taxon>Magnoliopsida</taxon>
        <taxon>eudicotyledons</taxon>
        <taxon>Gunneridae</taxon>
        <taxon>Pentapetalae</taxon>
        <taxon>asterids</taxon>
        <taxon>lamiids</taxon>
        <taxon>Lamiales</taxon>
        <taxon>Pedaliaceae</taxon>
        <taxon>Sesamum</taxon>
    </lineage>
</organism>
<evidence type="ECO:0000313" key="2">
    <source>
        <dbReference type="EMBL" id="KAL0379242.1"/>
    </source>
</evidence>
<feature type="region of interest" description="Disordered" evidence="1">
    <location>
        <begin position="1"/>
        <end position="31"/>
    </location>
</feature>
<dbReference type="EMBL" id="JACGWJ010000013">
    <property type="protein sequence ID" value="KAL0379242.1"/>
    <property type="molecule type" value="Genomic_DNA"/>
</dbReference>
<accession>A0AAW2RG83</accession>